<organism evidence="7 8">
    <name type="scientific">Polysphondylium violaceum</name>
    <dbReference type="NCBI Taxonomy" id="133409"/>
    <lineage>
        <taxon>Eukaryota</taxon>
        <taxon>Amoebozoa</taxon>
        <taxon>Evosea</taxon>
        <taxon>Eumycetozoa</taxon>
        <taxon>Dictyostelia</taxon>
        <taxon>Dictyosteliales</taxon>
        <taxon>Dictyosteliaceae</taxon>
        <taxon>Polysphondylium</taxon>
    </lineage>
</organism>
<comment type="caution">
    <text evidence="7">The sequence shown here is derived from an EMBL/GenBank/DDBJ whole genome shotgun (WGS) entry which is preliminary data.</text>
</comment>
<dbReference type="InterPro" id="IPR035896">
    <property type="entry name" value="AN1-like_Znf"/>
</dbReference>
<keyword evidence="1" id="KW-0479">Metal-binding</keyword>
<evidence type="ECO:0000256" key="3">
    <source>
        <dbReference type="ARBA" id="ARBA00022833"/>
    </source>
</evidence>
<feature type="region of interest" description="Disordered" evidence="5">
    <location>
        <begin position="135"/>
        <end position="198"/>
    </location>
</feature>
<dbReference type="Proteomes" id="UP000695562">
    <property type="component" value="Unassembled WGS sequence"/>
</dbReference>
<dbReference type="AlphaFoldDB" id="A0A8J4UYY4"/>
<dbReference type="GO" id="GO:0005737">
    <property type="term" value="C:cytoplasm"/>
    <property type="evidence" value="ECO:0007669"/>
    <property type="project" value="TreeGrafter"/>
</dbReference>
<gene>
    <name evidence="7" type="ORF">CYY_004904</name>
</gene>
<evidence type="ECO:0000259" key="6">
    <source>
        <dbReference type="PROSITE" id="PS51039"/>
    </source>
</evidence>
<dbReference type="InterPro" id="IPR029071">
    <property type="entry name" value="Ubiquitin-like_domsf"/>
</dbReference>
<accession>A0A8J4UYY4</accession>
<feature type="compositionally biased region" description="Polar residues" evidence="5">
    <location>
        <begin position="135"/>
        <end position="148"/>
    </location>
</feature>
<dbReference type="InterPro" id="IPR001012">
    <property type="entry name" value="UBX_dom"/>
</dbReference>
<evidence type="ECO:0000256" key="1">
    <source>
        <dbReference type="ARBA" id="ARBA00022723"/>
    </source>
</evidence>
<keyword evidence="3" id="KW-0862">Zinc</keyword>
<sequence>MDFPQLGAHCAVKDCNLLDYLPFECDFCHLKFCLDHKDAENHKCPNYFSNGNTTFTHPCPICTRLISISNFHSIDEAISAHIDAGCKEPVKLKYDCKFSNCTSKEFIKIVCNLCNENFCLKHRFPSDHGCHSMNSRNNTINDTNQKPIKSTAPKPTLAPSAPNKKQGPSDKDLHNESKKQLDELKRLREERKGQYTSERQKGEIIIIQTNGARISHVFGQYDSLRSVQLFINQSRTDGSQAYAVLPETSNKPYEVEDLSKSLDELNLYPHGTLRMINFNSNSNNPSYGNNSNNGGGLFSYISSFFR</sequence>
<evidence type="ECO:0000313" key="7">
    <source>
        <dbReference type="EMBL" id="KAF2073770.1"/>
    </source>
</evidence>
<dbReference type="InterPro" id="IPR000058">
    <property type="entry name" value="Znf_AN1"/>
</dbReference>
<dbReference type="PROSITE" id="PS51039">
    <property type="entry name" value="ZF_AN1"/>
    <property type="match status" value="2"/>
</dbReference>
<dbReference type="SUPFAM" id="SSF54236">
    <property type="entry name" value="Ubiquitin-like"/>
    <property type="match status" value="1"/>
</dbReference>
<dbReference type="SMART" id="SM00154">
    <property type="entry name" value="ZnF_AN1"/>
    <property type="match status" value="2"/>
</dbReference>
<feature type="compositionally biased region" description="Basic and acidic residues" evidence="5">
    <location>
        <begin position="167"/>
        <end position="198"/>
    </location>
</feature>
<dbReference type="Pfam" id="PF00789">
    <property type="entry name" value="UBX"/>
    <property type="match status" value="1"/>
</dbReference>
<dbReference type="Gene3D" id="3.10.20.90">
    <property type="entry name" value="Phosphatidylinositol 3-kinase Catalytic Subunit, Chain A, domain 1"/>
    <property type="match status" value="1"/>
</dbReference>
<evidence type="ECO:0000256" key="2">
    <source>
        <dbReference type="ARBA" id="ARBA00022771"/>
    </source>
</evidence>
<evidence type="ECO:0000256" key="5">
    <source>
        <dbReference type="SAM" id="MobiDB-lite"/>
    </source>
</evidence>
<reference evidence="7" key="1">
    <citation type="submission" date="2020-01" db="EMBL/GenBank/DDBJ databases">
        <title>Development of genomics and gene disruption for Polysphondylium violaceum indicates a role for the polyketide synthase stlB in stalk morphogenesis.</title>
        <authorList>
            <person name="Narita B."/>
            <person name="Kawabe Y."/>
            <person name="Kin K."/>
            <person name="Saito T."/>
            <person name="Gibbs R."/>
            <person name="Kuspa A."/>
            <person name="Muzny D."/>
            <person name="Queller D."/>
            <person name="Richards S."/>
            <person name="Strassman J."/>
            <person name="Sucgang R."/>
            <person name="Worley K."/>
            <person name="Schaap P."/>
        </authorList>
    </citation>
    <scope>NUCLEOTIDE SEQUENCE</scope>
    <source>
        <strain evidence="7">QSvi11</strain>
    </source>
</reference>
<evidence type="ECO:0000256" key="4">
    <source>
        <dbReference type="PROSITE-ProRule" id="PRU00449"/>
    </source>
</evidence>
<dbReference type="Pfam" id="PF01428">
    <property type="entry name" value="zf-AN1"/>
    <property type="match status" value="2"/>
</dbReference>
<dbReference type="OrthoDB" id="431929at2759"/>
<feature type="domain" description="AN1-type" evidence="6">
    <location>
        <begin position="4"/>
        <end position="52"/>
    </location>
</feature>
<feature type="domain" description="AN1-type" evidence="6">
    <location>
        <begin position="90"/>
        <end position="138"/>
    </location>
</feature>
<dbReference type="Gene3D" id="4.10.1110.10">
    <property type="entry name" value="AN1-like Zinc finger"/>
    <property type="match status" value="2"/>
</dbReference>
<dbReference type="EMBL" id="AJWJ01000183">
    <property type="protein sequence ID" value="KAF2073770.1"/>
    <property type="molecule type" value="Genomic_DNA"/>
</dbReference>
<dbReference type="GO" id="GO:0008270">
    <property type="term" value="F:zinc ion binding"/>
    <property type="evidence" value="ECO:0007669"/>
    <property type="project" value="UniProtKB-KW"/>
</dbReference>
<dbReference type="SUPFAM" id="SSF118310">
    <property type="entry name" value="AN1-like Zinc finger"/>
    <property type="match status" value="2"/>
</dbReference>
<name>A0A8J4UYY4_9MYCE</name>
<keyword evidence="8" id="KW-1185">Reference proteome</keyword>
<evidence type="ECO:0000313" key="8">
    <source>
        <dbReference type="Proteomes" id="UP000695562"/>
    </source>
</evidence>
<protein>
    <recommendedName>
        <fullName evidence="6">AN1-type domain-containing protein</fullName>
    </recommendedName>
</protein>
<dbReference type="PANTHER" id="PTHR14677">
    <property type="entry name" value="ARSENITE INDUCUBLE RNA ASSOCIATED PROTEIN AIP-1-RELATED"/>
    <property type="match status" value="1"/>
</dbReference>
<proteinExistence type="predicted"/>
<keyword evidence="2 4" id="KW-0863">Zinc-finger</keyword>
<dbReference type="PANTHER" id="PTHR14677:SF20">
    <property type="entry name" value="ZINC FINGER AN1-TYPE CONTAINING 2A-RELATED"/>
    <property type="match status" value="1"/>
</dbReference>